<dbReference type="Gene3D" id="3.40.50.720">
    <property type="entry name" value="NAD(P)-binding Rossmann-like Domain"/>
    <property type="match status" value="1"/>
</dbReference>
<dbReference type="HOGENOM" id="CLU_024920_3_4_0"/>
<dbReference type="KEGG" id="trs:Terro_1638"/>
<dbReference type="NCBIfam" id="TIGR03025">
    <property type="entry name" value="EPS_sugtrans"/>
    <property type="match status" value="1"/>
</dbReference>
<accession>I3ZFC4</accession>
<evidence type="ECO:0000313" key="9">
    <source>
        <dbReference type="EMBL" id="AFL87942.1"/>
    </source>
</evidence>
<dbReference type="Proteomes" id="UP000006056">
    <property type="component" value="Chromosome"/>
</dbReference>
<organism evidence="9 10">
    <name type="scientific">Terriglobus roseus (strain DSM 18391 / NRRL B-41598 / KBS 63)</name>
    <dbReference type="NCBI Taxonomy" id="926566"/>
    <lineage>
        <taxon>Bacteria</taxon>
        <taxon>Pseudomonadati</taxon>
        <taxon>Acidobacteriota</taxon>
        <taxon>Terriglobia</taxon>
        <taxon>Terriglobales</taxon>
        <taxon>Acidobacteriaceae</taxon>
        <taxon>Terriglobus</taxon>
    </lineage>
</organism>
<keyword evidence="4 7" id="KW-0812">Transmembrane</keyword>
<dbReference type="Pfam" id="PF02397">
    <property type="entry name" value="Bac_transf"/>
    <property type="match status" value="1"/>
</dbReference>
<feature type="transmembrane region" description="Helical" evidence="7">
    <location>
        <begin position="82"/>
        <end position="105"/>
    </location>
</feature>
<dbReference type="PANTHER" id="PTHR30576">
    <property type="entry name" value="COLANIC BIOSYNTHESIS UDP-GLUCOSE LIPID CARRIER TRANSFERASE"/>
    <property type="match status" value="1"/>
</dbReference>
<evidence type="ECO:0000313" key="10">
    <source>
        <dbReference type="Proteomes" id="UP000006056"/>
    </source>
</evidence>
<proteinExistence type="inferred from homology"/>
<evidence type="ECO:0000256" key="6">
    <source>
        <dbReference type="ARBA" id="ARBA00023136"/>
    </source>
</evidence>
<feature type="transmembrane region" description="Helical" evidence="7">
    <location>
        <begin position="38"/>
        <end position="62"/>
    </location>
</feature>
<keyword evidence="10" id="KW-1185">Reference proteome</keyword>
<evidence type="ECO:0000256" key="2">
    <source>
        <dbReference type="ARBA" id="ARBA00006464"/>
    </source>
</evidence>
<dbReference type="Pfam" id="PF13727">
    <property type="entry name" value="CoA_binding_3"/>
    <property type="match status" value="1"/>
</dbReference>
<dbReference type="STRING" id="926566.Terro_1638"/>
<comment type="similarity">
    <text evidence="2">Belongs to the bacterial sugar transferase family.</text>
</comment>
<dbReference type="InterPro" id="IPR017475">
    <property type="entry name" value="EPS_sugar_tfrase"/>
</dbReference>
<dbReference type="GO" id="GO:0016780">
    <property type="term" value="F:phosphotransferase activity, for other substituted phosphate groups"/>
    <property type="evidence" value="ECO:0007669"/>
    <property type="project" value="TreeGrafter"/>
</dbReference>
<dbReference type="eggNOG" id="COG2148">
    <property type="taxonomic scope" value="Bacteria"/>
</dbReference>
<keyword evidence="6 7" id="KW-0472">Membrane</keyword>
<dbReference type="eggNOG" id="COG1086">
    <property type="taxonomic scope" value="Bacteria"/>
</dbReference>
<dbReference type="PANTHER" id="PTHR30576:SF10">
    <property type="entry name" value="SLL5057 PROTEIN"/>
    <property type="match status" value="1"/>
</dbReference>
<evidence type="ECO:0000256" key="3">
    <source>
        <dbReference type="ARBA" id="ARBA00022679"/>
    </source>
</evidence>
<feature type="domain" description="Bacterial sugar transferase" evidence="8">
    <location>
        <begin position="306"/>
        <end position="494"/>
    </location>
</feature>
<evidence type="ECO:0000259" key="8">
    <source>
        <dbReference type="Pfam" id="PF02397"/>
    </source>
</evidence>
<feature type="transmembrane region" description="Helical" evidence="7">
    <location>
        <begin position="146"/>
        <end position="170"/>
    </location>
</feature>
<keyword evidence="3 9" id="KW-0808">Transferase</keyword>
<dbReference type="AlphaFoldDB" id="I3ZFC4"/>
<keyword evidence="5 7" id="KW-1133">Transmembrane helix</keyword>
<reference evidence="9 10" key="1">
    <citation type="submission" date="2012-06" db="EMBL/GenBank/DDBJ databases">
        <title>Complete genome of Terriglobus roseus DSM 18391.</title>
        <authorList>
            <consortium name="US DOE Joint Genome Institute (JGI-PGF)"/>
            <person name="Lucas S."/>
            <person name="Copeland A."/>
            <person name="Lapidus A."/>
            <person name="Glavina del Rio T."/>
            <person name="Dalin E."/>
            <person name="Tice H."/>
            <person name="Bruce D."/>
            <person name="Goodwin L."/>
            <person name="Pitluck S."/>
            <person name="Peters L."/>
            <person name="Mikhailova N."/>
            <person name="Munk A.C.C."/>
            <person name="Kyrpides N."/>
            <person name="Mavromatis K."/>
            <person name="Ivanova N."/>
            <person name="Brettin T."/>
            <person name="Detter J.C."/>
            <person name="Han C."/>
            <person name="Larimer F."/>
            <person name="Land M."/>
            <person name="Hauser L."/>
            <person name="Markowitz V."/>
            <person name="Cheng J.-F."/>
            <person name="Hugenholtz P."/>
            <person name="Woyke T."/>
            <person name="Wu D."/>
            <person name="Brambilla E."/>
            <person name="Klenk H.-P."/>
            <person name="Eisen J.A."/>
        </authorList>
    </citation>
    <scope>NUCLEOTIDE SEQUENCE [LARGE SCALE GENOMIC DNA]</scope>
    <source>
        <strain evidence="10">DSM 18391 / NRRL B-41598 / KBS 63</strain>
    </source>
</reference>
<protein>
    <submittedName>
        <fullName evidence="9">Exopolysaccharide biosynthesis polyprenyl glycosylphosphotransferase</fullName>
    </submittedName>
</protein>
<evidence type="ECO:0000256" key="1">
    <source>
        <dbReference type="ARBA" id="ARBA00004141"/>
    </source>
</evidence>
<feature type="transmembrane region" description="Helical" evidence="7">
    <location>
        <begin position="311"/>
        <end position="334"/>
    </location>
</feature>
<comment type="subcellular location">
    <subcellularLocation>
        <location evidence="1">Membrane</location>
        <topology evidence="1">Multi-pass membrane protein</topology>
    </subcellularLocation>
</comment>
<dbReference type="GO" id="GO:0016020">
    <property type="term" value="C:membrane"/>
    <property type="evidence" value="ECO:0007669"/>
    <property type="project" value="UniProtKB-SubCell"/>
</dbReference>
<dbReference type="EMBL" id="CP003379">
    <property type="protein sequence ID" value="AFL87942.1"/>
    <property type="molecule type" value="Genomic_DNA"/>
</dbReference>
<name>I3ZFC4_TERRK</name>
<gene>
    <name evidence="9" type="ordered locus">Terro_1638</name>
</gene>
<evidence type="ECO:0000256" key="4">
    <source>
        <dbReference type="ARBA" id="ARBA00022692"/>
    </source>
</evidence>
<feature type="transmembrane region" description="Helical" evidence="7">
    <location>
        <begin position="117"/>
        <end position="134"/>
    </location>
</feature>
<dbReference type="InterPro" id="IPR003362">
    <property type="entry name" value="Bact_transf"/>
</dbReference>
<dbReference type="PATRIC" id="fig|926566.3.peg.1620"/>
<sequence length="500" mass="56223">MNTSHPTFPIGARAAIPPRGRSSLTDIMPKMHRIARRIFNSSALAWSDLALLSLALALANLAEHMPGHVDNFQRYFELRVSVRNLLLLAVSLLIWRFCLWAVGLYRSTSTMDLMRRVAGGVALSTPLAAAALMARHYGGDIVRPLIIFMVLSFVFLMSSRGVASLSAVLFHAHARPRRVAVVVGSGNLAQQLAEDLRESTVYDYEIYGFVDTVEQDGSDEIGPWLGNIEALSELLMHTPVDDVFVGLPVKSHYDTIQRVTEIVEIAGVQTQFPTKIVVTTVAKGIQEKEGRMILTMTHQDSRRHIKRMFDVVIASVLLILLLPLFLVVAILIPLTNWGPVFFKQQRYGLNKRRFYMFKFRSMVVDAEKKQAAIEHLNENAGPVFKIKSDPRITWIGKIIRKTSIDELPQLVNVLRGEMSLVGPRPLPLRDVTRFQELRHMRRFSVLPGMTGLWQVSGRSNLNFDGWVDLDLRYIDHWTLLMDVEILAKTLPAVLRGSGAA</sequence>
<evidence type="ECO:0000256" key="7">
    <source>
        <dbReference type="SAM" id="Phobius"/>
    </source>
</evidence>
<evidence type="ECO:0000256" key="5">
    <source>
        <dbReference type="ARBA" id="ARBA00022989"/>
    </source>
</evidence>